<dbReference type="AlphaFoldDB" id="A0A4C1UIA6"/>
<evidence type="ECO:0000313" key="2">
    <source>
        <dbReference type="Proteomes" id="UP000299102"/>
    </source>
</evidence>
<accession>A0A4C1UIA6</accession>
<proteinExistence type="predicted"/>
<evidence type="ECO:0000313" key="1">
    <source>
        <dbReference type="EMBL" id="GBP25827.1"/>
    </source>
</evidence>
<keyword evidence="2" id="KW-1185">Reference proteome</keyword>
<dbReference type="OrthoDB" id="6929742at2759"/>
<dbReference type="Proteomes" id="UP000299102">
    <property type="component" value="Unassembled WGS sequence"/>
</dbReference>
<name>A0A4C1UIA6_EUMVA</name>
<dbReference type="EMBL" id="BGZK01000173">
    <property type="protein sequence ID" value="GBP25827.1"/>
    <property type="molecule type" value="Genomic_DNA"/>
</dbReference>
<organism evidence="1 2">
    <name type="scientific">Eumeta variegata</name>
    <name type="common">Bagworm moth</name>
    <name type="synonym">Eumeta japonica</name>
    <dbReference type="NCBI Taxonomy" id="151549"/>
    <lineage>
        <taxon>Eukaryota</taxon>
        <taxon>Metazoa</taxon>
        <taxon>Ecdysozoa</taxon>
        <taxon>Arthropoda</taxon>
        <taxon>Hexapoda</taxon>
        <taxon>Insecta</taxon>
        <taxon>Pterygota</taxon>
        <taxon>Neoptera</taxon>
        <taxon>Endopterygota</taxon>
        <taxon>Lepidoptera</taxon>
        <taxon>Glossata</taxon>
        <taxon>Ditrysia</taxon>
        <taxon>Tineoidea</taxon>
        <taxon>Psychidae</taxon>
        <taxon>Oiketicinae</taxon>
        <taxon>Eumeta</taxon>
    </lineage>
</organism>
<gene>
    <name evidence="1" type="ORF">EVAR_81706_1</name>
</gene>
<sequence length="125" mass="13674">MRSDVLTPSELEGTDYLLSSTMRLEDSFLQILVVKVGRGAESRAGTGTEIEEGTGVKTECRTEIEIRNSTGTRIENVNEIGIDSNFIQYEGILSMSTRAKSRAESHGGYNLQLNRAAVAPTTFVE</sequence>
<reference evidence="1 2" key="1">
    <citation type="journal article" date="2019" name="Commun. Biol.">
        <title>The bagworm genome reveals a unique fibroin gene that provides high tensile strength.</title>
        <authorList>
            <person name="Kono N."/>
            <person name="Nakamura H."/>
            <person name="Ohtoshi R."/>
            <person name="Tomita M."/>
            <person name="Numata K."/>
            <person name="Arakawa K."/>
        </authorList>
    </citation>
    <scope>NUCLEOTIDE SEQUENCE [LARGE SCALE GENOMIC DNA]</scope>
</reference>
<comment type="caution">
    <text evidence="1">The sequence shown here is derived from an EMBL/GenBank/DDBJ whole genome shotgun (WGS) entry which is preliminary data.</text>
</comment>
<protein>
    <submittedName>
        <fullName evidence="1">Uncharacterized protein</fullName>
    </submittedName>
</protein>